<dbReference type="EMBL" id="GISG01166095">
    <property type="protein sequence ID" value="MBA4650701.1"/>
    <property type="molecule type" value="Transcribed_RNA"/>
</dbReference>
<dbReference type="AlphaFoldDB" id="A0A7C9DSQ1"/>
<reference evidence="1" key="1">
    <citation type="journal article" date="2013" name="J. Plant Res.">
        <title>Effect of fungi and light on seed germination of three Opuntia species from semiarid lands of central Mexico.</title>
        <authorList>
            <person name="Delgado-Sanchez P."/>
            <person name="Jimenez-Bremont J.F."/>
            <person name="Guerrero-Gonzalez Mde L."/>
            <person name="Flores J."/>
        </authorList>
    </citation>
    <scope>NUCLEOTIDE SEQUENCE</scope>
    <source>
        <tissue evidence="1">Cladode</tissue>
    </source>
</reference>
<name>A0A7C9DSQ1_OPUST</name>
<sequence>MMAMRQQSLFNICCLWSPNVTRQNSTMPMLICKLGFSLCCVQTAFLSARGGNAHCAWGNIAGSCYIGVFKCGFVRLRNFCCVNAHVAYLFGNDRISFIYIFEV</sequence>
<accession>A0A7C9DSQ1</accession>
<protein>
    <submittedName>
        <fullName evidence="1">Uncharacterized protein</fullName>
    </submittedName>
</protein>
<reference evidence="1" key="2">
    <citation type="submission" date="2020-07" db="EMBL/GenBank/DDBJ databases">
        <authorList>
            <person name="Vera ALvarez R."/>
            <person name="Arias-Moreno D.M."/>
            <person name="Jimenez-Jacinto V."/>
            <person name="Jimenez-Bremont J.F."/>
            <person name="Swaminathan K."/>
            <person name="Moose S.P."/>
            <person name="Guerrero-Gonzalez M.L."/>
            <person name="Marino-Ramirez L."/>
            <person name="Landsman D."/>
            <person name="Rodriguez-Kessler M."/>
            <person name="Delgado-Sanchez P."/>
        </authorList>
    </citation>
    <scope>NUCLEOTIDE SEQUENCE</scope>
    <source>
        <tissue evidence="1">Cladode</tissue>
    </source>
</reference>
<evidence type="ECO:0000313" key="1">
    <source>
        <dbReference type="EMBL" id="MBA4650701.1"/>
    </source>
</evidence>
<organism evidence="1">
    <name type="scientific">Opuntia streptacantha</name>
    <name type="common">Prickly pear cactus</name>
    <name type="synonym">Opuntia cardona</name>
    <dbReference type="NCBI Taxonomy" id="393608"/>
    <lineage>
        <taxon>Eukaryota</taxon>
        <taxon>Viridiplantae</taxon>
        <taxon>Streptophyta</taxon>
        <taxon>Embryophyta</taxon>
        <taxon>Tracheophyta</taxon>
        <taxon>Spermatophyta</taxon>
        <taxon>Magnoliopsida</taxon>
        <taxon>eudicotyledons</taxon>
        <taxon>Gunneridae</taxon>
        <taxon>Pentapetalae</taxon>
        <taxon>Caryophyllales</taxon>
        <taxon>Cactineae</taxon>
        <taxon>Cactaceae</taxon>
        <taxon>Opuntioideae</taxon>
        <taxon>Opuntia</taxon>
    </lineage>
</organism>
<proteinExistence type="predicted"/>